<evidence type="ECO:0000256" key="1">
    <source>
        <dbReference type="ARBA" id="ARBA00022908"/>
    </source>
</evidence>
<dbReference type="HOGENOM" id="CLU_082093_0_1_9"/>
<dbReference type="PANTHER" id="PTHR36172:SF1">
    <property type="entry name" value="RESOLVASE-RELATED"/>
    <property type="match status" value="1"/>
</dbReference>
<feature type="active site" description="O-(5'-phospho-DNA)-serine intermediate" evidence="4 5">
    <location>
        <position position="68"/>
    </location>
</feature>
<dbReference type="InterPro" id="IPR000551">
    <property type="entry name" value="MerR-type_HTH_dom"/>
</dbReference>
<evidence type="ECO:0000256" key="5">
    <source>
        <dbReference type="PROSITE-ProRule" id="PRU10137"/>
    </source>
</evidence>
<dbReference type="FunFam" id="3.40.50.1390:FF:000002">
    <property type="entry name" value="ORF1 in transposon ISC1904"/>
    <property type="match status" value="1"/>
</dbReference>
<dbReference type="InterPro" id="IPR048046">
    <property type="entry name" value="Transpos_IS607"/>
</dbReference>
<name>A0A0F4LHK8_9LACO</name>
<dbReference type="InterPro" id="IPR006118">
    <property type="entry name" value="Recombinase_CS"/>
</dbReference>
<dbReference type="CDD" id="cd03769">
    <property type="entry name" value="SR_IS607_transposase_like"/>
    <property type="match status" value="1"/>
</dbReference>
<dbReference type="STRING" id="1218507.JF74_05540"/>
<accession>A0A0F4LHK8</accession>
<dbReference type="Gene3D" id="1.10.287.2170">
    <property type="match status" value="1"/>
</dbReference>
<dbReference type="Gene3D" id="1.10.1660.10">
    <property type="match status" value="1"/>
</dbReference>
<dbReference type="SMART" id="SM00422">
    <property type="entry name" value="HTH_MERR"/>
    <property type="match status" value="1"/>
</dbReference>
<dbReference type="GO" id="GO:0015074">
    <property type="term" value="P:DNA integration"/>
    <property type="evidence" value="ECO:0007669"/>
    <property type="project" value="UniProtKB-KW"/>
</dbReference>
<dbReference type="Gene3D" id="3.40.50.1390">
    <property type="entry name" value="Resolvase, N-terminal catalytic domain"/>
    <property type="match status" value="1"/>
</dbReference>
<organism evidence="8 9">
    <name type="scientific">Lactobacillus melliventris</name>
    <dbReference type="NCBI Taxonomy" id="1218507"/>
    <lineage>
        <taxon>Bacteria</taxon>
        <taxon>Bacillati</taxon>
        <taxon>Bacillota</taxon>
        <taxon>Bacilli</taxon>
        <taxon>Lactobacillales</taxon>
        <taxon>Lactobacillaceae</taxon>
        <taxon>Lactobacillus</taxon>
    </lineage>
</organism>
<dbReference type="EMBL" id="JXLI01000009">
    <property type="protein sequence ID" value="KJY57031.1"/>
    <property type="molecule type" value="Genomic_DNA"/>
</dbReference>
<dbReference type="CDD" id="cd04761">
    <property type="entry name" value="HTH_MerR-SF"/>
    <property type="match status" value="1"/>
</dbReference>
<dbReference type="InterPro" id="IPR009061">
    <property type="entry name" value="DNA-bd_dom_put_sf"/>
</dbReference>
<dbReference type="InterPro" id="IPR041718">
    <property type="entry name" value="IS607_transposase-like"/>
</dbReference>
<dbReference type="PANTHER" id="PTHR36172">
    <property type="match status" value="1"/>
</dbReference>
<dbReference type="Pfam" id="PF13411">
    <property type="entry name" value="MerR_1"/>
    <property type="match status" value="1"/>
</dbReference>
<sequence>MASYKIGEMAKLLGVTVRTLQKWDSNKTLVAHRTPTNRRYYTEEQVEQILHKSGSKQKGKIIAYARVSTYGQKKDLQNQIDFIQTFLNAKGIIMDEAITDIGSGLNYKRKAWNKLLEEVEAGKVSEIYITYQDRFIRFGYDWFAGFCERHGTKIIVLNRKKTSPDQELVDDLVSIIQVFSCRLYGLRKYKKHLEADKSLVGEDTDDSN</sequence>
<evidence type="ECO:0000256" key="2">
    <source>
        <dbReference type="ARBA" id="ARBA00023125"/>
    </source>
</evidence>
<dbReference type="SUPFAM" id="SSF53041">
    <property type="entry name" value="Resolvase-like"/>
    <property type="match status" value="1"/>
</dbReference>
<protein>
    <submittedName>
        <fullName evidence="8">Inosine-5-monophosphate dehydrogenase</fullName>
    </submittedName>
</protein>
<reference evidence="8 9" key="1">
    <citation type="submission" date="2015-01" db="EMBL/GenBank/DDBJ databases">
        <title>Comparative genomics of the lactic acid bacteria isolated from the honey bee gut.</title>
        <authorList>
            <person name="Ellegaard K.M."/>
            <person name="Tamarit D."/>
            <person name="Javelind E."/>
            <person name="Olofsson T."/>
            <person name="Andersson S.G."/>
            <person name="Vasquez A."/>
        </authorList>
    </citation>
    <scope>NUCLEOTIDE SEQUENCE [LARGE SCALE GENOMIC DNA]</scope>
    <source>
        <strain evidence="8 9">Hma8</strain>
    </source>
</reference>
<dbReference type="Pfam" id="PF00239">
    <property type="entry name" value="Resolvase"/>
    <property type="match status" value="1"/>
</dbReference>
<evidence type="ECO:0000259" key="6">
    <source>
        <dbReference type="PROSITE" id="PS50937"/>
    </source>
</evidence>
<dbReference type="PROSITE" id="PS51736">
    <property type="entry name" value="RECOMBINASES_3"/>
    <property type="match status" value="1"/>
</dbReference>
<dbReference type="InterPro" id="IPR036162">
    <property type="entry name" value="Resolvase-like_N_sf"/>
</dbReference>
<dbReference type="SMART" id="SM00857">
    <property type="entry name" value="Resolvase"/>
    <property type="match status" value="1"/>
</dbReference>
<dbReference type="NCBIfam" id="NF033518">
    <property type="entry name" value="transpos_IS607"/>
    <property type="match status" value="1"/>
</dbReference>
<dbReference type="GO" id="GO:0006355">
    <property type="term" value="P:regulation of DNA-templated transcription"/>
    <property type="evidence" value="ECO:0007669"/>
    <property type="project" value="InterPro"/>
</dbReference>
<dbReference type="PROSITE" id="PS00397">
    <property type="entry name" value="RECOMBINASES_1"/>
    <property type="match status" value="1"/>
</dbReference>
<keyword evidence="3" id="KW-0233">DNA recombination</keyword>
<dbReference type="InterPro" id="IPR006119">
    <property type="entry name" value="Resolv_N"/>
</dbReference>
<proteinExistence type="predicted"/>
<evidence type="ECO:0000256" key="4">
    <source>
        <dbReference type="PIRSR" id="PIRSR606118-50"/>
    </source>
</evidence>
<evidence type="ECO:0000256" key="3">
    <source>
        <dbReference type="ARBA" id="ARBA00023172"/>
    </source>
</evidence>
<evidence type="ECO:0000259" key="7">
    <source>
        <dbReference type="PROSITE" id="PS51736"/>
    </source>
</evidence>
<feature type="domain" description="HTH merR-type" evidence="6">
    <location>
        <begin position="3"/>
        <end position="47"/>
    </location>
</feature>
<gene>
    <name evidence="8" type="ORF">JF74_05540</name>
</gene>
<dbReference type="RefSeq" id="WP_046324521.1">
    <property type="nucleotide sequence ID" value="NZ_JBHTMT010000003.1"/>
</dbReference>
<dbReference type="OrthoDB" id="5319803at2"/>
<dbReference type="SUPFAM" id="SSF46955">
    <property type="entry name" value="Putative DNA-binding domain"/>
    <property type="match status" value="1"/>
</dbReference>
<keyword evidence="2" id="KW-0238">DNA-binding</keyword>
<dbReference type="AlphaFoldDB" id="A0A0F4LHK8"/>
<comment type="caution">
    <text evidence="8">The sequence shown here is derived from an EMBL/GenBank/DDBJ whole genome shotgun (WGS) entry which is preliminary data.</text>
</comment>
<evidence type="ECO:0000313" key="9">
    <source>
        <dbReference type="Proteomes" id="UP000033531"/>
    </source>
</evidence>
<feature type="domain" description="Resolvase/invertase-type recombinase catalytic" evidence="7">
    <location>
        <begin position="60"/>
        <end position="203"/>
    </location>
</feature>
<keyword evidence="1" id="KW-0229">DNA integration</keyword>
<dbReference type="PATRIC" id="fig|1218507.3.peg.721"/>
<dbReference type="GO" id="GO:0000150">
    <property type="term" value="F:DNA strand exchange activity"/>
    <property type="evidence" value="ECO:0007669"/>
    <property type="project" value="InterPro"/>
</dbReference>
<dbReference type="PROSITE" id="PS50937">
    <property type="entry name" value="HTH_MERR_2"/>
    <property type="match status" value="1"/>
</dbReference>
<dbReference type="GO" id="GO:0003677">
    <property type="term" value="F:DNA binding"/>
    <property type="evidence" value="ECO:0007669"/>
    <property type="project" value="UniProtKB-KW"/>
</dbReference>
<evidence type="ECO:0000313" key="8">
    <source>
        <dbReference type="EMBL" id="KJY57031.1"/>
    </source>
</evidence>
<dbReference type="Proteomes" id="UP000033531">
    <property type="component" value="Unassembled WGS sequence"/>
</dbReference>
<dbReference type="InterPro" id="IPR051491">
    <property type="entry name" value="Recombinase/Transposase-rel"/>
</dbReference>